<dbReference type="InterPro" id="IPR019812">
    <property type="entry name" value="Hydgase_assmbl_chp_CS"/>
</dbReference>
<proteinExistence type="inferred from homology"/>
<comment type="similarity">
    <text evidence="1">Belongs to the HupF/HypC family.</text>
</comment>
<name>A0A6S6RB89_9FIRM</name>
<dbReference type="NCBIfam" id="TIGR00074">
    <property type="entry name" value="hypC_hupF"/>
    <property type="match status" value="1"/>
</dbReference>
<sequence length="89" mass="10259">MCIAVPAKIIEIETYMKDKEERCVSDKVKSVTAKVEILGIVSRVNIQLLEEPQVGEYVLVHAGCAIKKIDEEYYGYLEMIHRAKWEELM</sequence>
<accession>A0A6S6RB89</accession>
<reference evidence="2 3" key="1">
    <citation type="journal article" date="2016" name="Int. J. Syst. Evol. Microbiol.">
        <title>Descriptions of Anaerotaenia torta gen. nov., sp. nov. and Anaerocolumna cellulosilytica gen. nov., sp. nov. isolated from a methanogenic reactor of cattle waste.</title>
        <authorList>
            <person name="Uek A."/>
            <person name="Ohtaki Y."/>
            <person name="Kaku N."/>
            <person name="Ueki K."/>
        </authorList>
    </citation>
    <scope>NUCLEOTIDE SEQUENCE [LARGE SCALE GENOMIC DNA]</scope>
    <source>
        <strain evidence="2 3">SN021</strain>
    </source>
</reference>
<dbReference type="KEGG" id="acel:acsn021_36300"/>
<keyword evidence="3" id="KW-1185">Reference proteome</keyword>
<dbReference type="Gene3D" id="2.30.30.140">
    <property type="match status" value="1"/>
</dbReference>
<dbReference type="SUPFAM" id="SSF159127">
    <property type="entry name" value="HupF/HypC-like"/>
    <property type="match status" value="1"/>
</dbReference>
<evidence type="ECO:0000256" key="1">
    <source>
        <dbReference type="ARBA" id="ARBA00006018"/>
    </source>
</evidence>
<dbReference type="GO" id="GO:0005506">
    <property type="term" value="F:iron ion binding"/>
    <property type="evidence" value="ECO:0007669"/>
    <property type="project" value="TreeGrafter"/>
</dbReference>
<dbReference type="AlphaFoldDB" id="A0A6S6RB89"/>
<dbReference type="PROSITE" id="PS01097">
    <property type="entry name" value="HUPF_HYPC"/>
    <property type="match status" value="1"/>
</dbReference>
<gene>
    <name evidence="2" type="ORF">acsn021_36300</name>
</gene>
<dbReference type="PANTHER" id="PTHR35177:SF2">
    <property type="entry name" value="HYDROGENASE MATURATION FACTOR HYBG"/>
    <property type="match status" value="1"/>
</dbReference>
<protein>
    <submittedName>
        <fullName evidence="2">Uncharacterized protein</fullName>
    </submittedName>
</protein>
<dbReference type="InterPro" id="IPR001109">
    <property type="entry name" value="Hydrogenase_HupF/HypC"/>
</dbReference>
<evidence type="ECO:0000313" key="2">
    <source>
        <dbReference type="EMBL" id="BCJ96061.1"/>
    </source>
</evidence>
<dbReference type="EMBL" id="AP023367">
    <property type="protein sequence ID" value="BCJ96061.1"/>
    <property type="molecule type" value="Genomic_DNA"/>
</dbReference>
<organism evidence="2 3">
    <name type="scientific">Anaerocolumna cellulosilytica</name>
    <dbReference type="NCBI Taxonomy" id="433286"/>
    <lineage>
        <taxon>Bacteria</taxon>
        <taxon>Bacillati</taxon>
        <taxon>Bacillota</taxon>
        <taxon>Clostridia</taxon>
        <taxon>Lachnospirales</taxon>
        <taxon>Lachnospiraceae</taxon>
        <taxon>Anaerocolumna</taxon>
    </lineage>
</organism>
<dbReference type="RefSeq" id="WP_184091817.1">
    <property type="nucleotide sequence ID" value="NZ_AP023367.1"/>
</dbReference>
<dbReference type="GO" id="GO:1902670">
    <property type="term" value="F:carbon dioxide binding"/>
    <property type="evidence" value="ECO:0007669"/>
    <property type="project" value="TreeGrafter"/>
</dbReference>
<dbReference type="PANTHER" id="PTHR35177">
    <property type="entry name" value="HYDROGENASE MATURATION FACTOR HYBG"/>
    <property type="match status" value="1"/>
</dbReference>
<dbReference type="Pfam" id="PF01455">
    <property type="entry name" value="HupF_HypC"/>
    <property type="match status" value="1"/>
</dbReference>
<evidence type="ECO:0000313" key="3">
    <source>
        <dbReference type="Proteomes" id="UP000515561"/>
    </source>
</evidence>
<dbReference type="GO" id="GO:0051604">
    <property type="term" value="P:protein maturation"/>
    <property type="evidence" value="ECO:0007669"/>
    <property type="project" value="TreeGrafter"/>
</dbReference>
<dbReference type="Proteomes" id="UP000515561">
    <property type="component" value="Chromosome"/>
</dbReference>